<sequence>MLLELRDLVTRYGAVEALHGIALDVGAAEIVALLGANGAGKSTTLKTISRVIAPASGTVTFDGRSLDGLTPEDVVALGIAHVPEGRRIFPGLTVLDNLRLGATPRRATRAEIDRDLDAVIELFPKLRTLATKLGWTLSGGEQQMLAIARGLMAKPRLLLLDEPSLGLAPLIVTGVMETIARIAREGTTVLLVEQNAHLALQIANRAYVLETGRVALSGPASDLLTSDEMRRAYLGSAVRTRHAEPTSP</sequence>
<dbReference type="Proteomes" id="UP001317532">
    <property type="component" value="Chromosome"/>
</dbReference>
<evidence type="ECO:0000256" key="3">
    <source>
        <dbReference type="ARBA" id="ARBA00022741"/>
    </source>
</evidence>
<dbReference type="PROSITE" id="PS50893">
    <property type="entry name" value="ABC_TRANSPORTER_2"/>
    <property type="match status" value="1"/>
</dbReference>
<proteinExistence type="inferred from homology"/>
<dbReference type="SMART" id="SM00382">
    <property type="entry name" value="AAA"/>
    <property type="match status" value="1"/>
</dbReference>
<dbReference type="GO" id="GO:0015807">
    <property type="term" value="P:L-amino acid transport"/>
    <property type="evidence" value="ECO:0007669"/>
    <property type="project" value="TreeGrafter"/>
</dbReference>
<evidence type="ECO:0000256" key="4">
    <source>
        <dbReference type="ARBA" id="ARBA00022840"/>
    </source>
</evidence>
<evidence type="ECO:0000256" key="2">
    <source>
        <dbReference type="ARBA" id="ARBA00022448"/>
    </source>
</evidence>
<dbReference type="InterPro" id="IPR003593">
    <property type="entry name" value="AAA+_ATPase"/>
</dbReference>
<dbReference type="SUPFAM" id="SSF52540">
    <property type="entry name" value="P-loop containing nucleoside triphosphate hydrolases"/>
    <property type="match status" value="1"/>
</dbReference>
<name>A0AAN1XYV7_UNVUL</name>
<dbReference type="InterPro" id="IPR003439">
    <property type="entry name" value="ABC_transporter-like_ATP-bd"/>
</dbReference>
<dbReference type="InterPro" id="IPR017871">
    <property type="entry name" value="ABC_transporter-like_CS"/>
</dbReference>
<dbReference type="KEGG" id="vab:WPS_20180"/>
<dbReference type="GO" id="GO:0005524">
    <property type="term" value="F:ATP binding"/>
    <property type="evidence" value="ECO:0007669"/>
    <property type="project" value="UniProtKB-KW"/>
</dbReference>
<dbReference type="InterPro" id="IPR027417">
    <property type="entry name" value="P-loop_NTPase"/>
</dbReference>
<dbReference type="AlphaFoldDB" id="A0AAN1XYV7"/>
<dbReference type="Gene3D" id="3.40.50.300">
    <property type="entry name" value="P-loop containing nucleotide triphosphate hydrolases"/>
    <property type="match status" value="1"/>
</dbReference>
<dbReference type="PANTHER" id="PTHR43820">
    <property type="entry name" value="HIGH-AFFINITY BRANCHED-CHAIN AMINO ACID TRANSPORT ATP-BINDING PROTEIN LIVF"/>
    <property type="match status" value="1"/>
</dbReference>
<dbReference type="RefSeq" id="WP_317994391.1">
    <property type="nucleotide sequence ID" value="NZ_AP025523.1"/>
</dbReference>
<dbReference type="Pfam" id="PF00005">
    <property type="entry name" value="ABC_tran"/>
    <property type="match status" value="1"/>
</dbReference>
<protein>
    <submittedName>
        <fullName evidence="7">ABC transporter ATP-binding protein</fullName>
    </submittedName>
</protein>
<keyword evidence="4 7" id="KW-0067">ATP-binding</keyword>
<keyword evidence="5" id="KW-0029">Amino-acid transport</keyword>
<evidence type="ECO:0000313" key="8">
    <source>
        <dbReference type="Proteomes" id="UP001317532"/>
    </source>
</evidence>
<evidence type="ECO:0000256" key="1">
    <source>
        <dbReference type="ARBA" id="ARBA00005417"/>
    </source>
</evidence>
<evidence type="ECO:0000313" key="7">
    <source>
        <dbReference type="EMBL" id="BDE06742.1"/>
    </source>
</evidence>
<dbReference type="EMBL" id="AP025523">
    <property type="protein sequence ID" value="BDE06742.1"/>
    <property type="molecule type" value="Genomic_DNA"/>
</dbReference>
<evidence type="ECO:0000259" key="6">
    <source>
        <dbReference type="PROSITE" id="PS50893"/>
    </source>
</evidence>
<reference evidence="7 8" key="1">
    <citation type="journal article" date="2022" name="ISME Commun">
        <title>Vulcanimicrobium alpinus gen. nov. sp. nov., the first cultivated representative of the candidate phylum 'Eremiobacterota', is a metabolically versatile aerobic anoxygenic phototroph.</title>
        <authorList>
            <person name="Yabe S."/>
            <person name="Muto K."/>
            <person name="Abe K."/>
            <person name="Yokota A."/>
            <person name="Staudigel H."/>
            <person name="Tebo B.M."/>
        </authorList>
    </citation>
    <scope>NUCLEOTIDE SEQUENCE [LARGE SCALE GENOMIC DNA]</scope>
    <source>
        <strain evidence="7 8">WC8-2</strain>
    </source>
</reference>
<keyword evidence="8" id="KW-1185">Reference proteome</keyword>
<comment type="similarity">
    <text evidence="1">Belongs to the ABC transporter superfamily.</text>
</comment>
<dbReference type="PROSITE" id="PS00211">
    <property type="entry name" value="ABC_TRANSPORTER_1"/>
    <property type="match status" value="1"/>
</dbReference>
<accession>A0AAN1XYV7</accession>
<gene>
    <name evidence="7" type="ORF">WPS_20180</name>
</gene>
<dbReference type="GO" id="GO:0016887">
    <property type="term" value="F:ATP hydrolysis activity"/>
    <property type="evidence" value="ECO:0007669"/>
    <property type="project" value="InterPro"/>
</dbReference>
<organism evidence="7 8">
    <name type="scientific">Vulcanimicrobium alpinum</name>
    <dbReference type="NCBI Taxonomy" id="3016050"/>
    <lineage>
        <taxon>Bacteria</taxon>
        <taxon>Bacillati</taxon>
        <taxon>Vulcanimicrobiota</taxon>
        <taxon>Vulcanimicrobiia</taxon>
        <taxon>Vulcanimicrobiales</taxon>
        <taxon>Vulcanimicrobiaceae</taxon>
        <taxon>Vulcanimicrobium</taxon>
    </lineage>
</organism>
<dbReference type="PANTHER" id="PTHR43820:SF4">
    <property type="entry name" value="HIGH-AFFINITY BRANCHED-CHAIN AMINO ACID TRANSPORT ATP-BINDING PROTEIN LIVF"/>
    <property type="match status" value="1"/>
</dbReference>
<dbReference type="InterPro" id="IPR052156">
    <property type="entry name" value="BCAA_Transport_ATP-bd_LivF"/>
</dbReference>
<keyword evidence="2" id="KW-0813">Transport</keyword>
<feature type="domain" description="ABC transporter" evidence="6">
    <location>
        <begin position="3"/>
        <end position="236"/>
    </location>
</feature>
<evidence type="ECO:0000256" key="5">
    <source>
        <dbReference type="ARBA" id="ARBA00022970"/>
    </source>
</evidence>
<dbReference type="CDD" id="cd03224">
    <property type="entry name" value="ABC_TM1139_LivF_branched"/>
    <property type="match status" value="1"/>
</dbReference>
<keyword evidence="3" id="KW-0547">Nucleotide-binding</keyword>
<dbReference type="GO" id="GO:0015658">
    <property type="term" value="F:branched-chain amino acid transmembrane transporter activity"/>
    <property type="evidence" value="ECO:0007669"/>
    <property type="project" value="TreeGrafter"/>
</dbReference>